<name>A0A5J4RER0_9ZZZZ</name>
<comment type="caution">
    <text evidence="1">The sequence shown here is derived from an EMBL/GenBank/DDBJ whole genome shotgun (WGS) entry which is preliminary data.</text>
</comment>
<gene>
    <name evidence="1" type="ORF">EZS27_019335</name>
</gene>
<proteinExistence type="predicted"/>
<dbReference type="EMBL" id="SNRY01001281">
    <property type="protein sequence ID" value="KAA6332129.1"/>
    <property type="molecule type" value="Genomic_DNA"/>
</dbReference>
<protein>
    <submittedName>
        <fullName evidence="1">Uncharacterized protein</fullName>
    </submittedName>
</protein>
<sequence>MRLPWSIGKNGGLPNVLLSSAKKTGENDVMILLGAFYLHFDF</sequence>
<evidence type="ECO:0000313" key="1">
    <source>
        <dbReference type="EMBL" id="KAA6332129.1"/>
    </source>
</evidence>
<dbReference type="AlphaFoldDB" id="A0A5J4RER0"/>
<reference evidence="1" key="1">
    <citation type="submission" date="2019-03" db="EMBL/GenBank/DDBJ databases">
        <title>Single cell metagenomics reveals metabolic interactions within the superorganism composed of flagellate Streblomastix strix and complex community of Bacteroidetes bacteria on its surface.</title>
        <authorList>
            <person name="Treitli S.C."/>
            <person name="Kolisko M."/>
            <person name="Husnik F."/>
            <person name="Keeling P."/>
            <person name="Hampl V."/>
        </authorList>
    </citation>
    <scope>NUCLEOTIDE SEQUENCE</scope>
    <source>
        <strain evidence="1">STM</strain>
    </source>
</reference>
<accession>A0A5J4RER0</accession>
<organism evidence="1">
    <name type="scientific">termite gut metagenome</name>
    <dbReference type="NCBI Taxonomy" id="433724"/>
    <lineage>
        <taxon>unclassified sequences</taxon>
        <taxon>metagenomes</taxon>
        <taxon>organismal metagenomes</taxon>
    </lineage>
</organism>